<dbReference type="AlphaFoldDB" id="A0A8E6B7F3"/>
<evidence type="ECO:0000256" key="1">
    <source>
        <dbReference type="SAM" id="MobiDB-lite"/>
    </source>
</evidence>
<dbReference type="EMBL" id="CP074694">
    <property type="protein sequence ID" value="QVL33282.1"/>
    <property type="molecule type" value="Genomic_DNA"/>
</dbReference>
<dbReference type="Proteomes" id="UP000676194">
    <property type="component" value="Chromosome"/>
</dbReference>
<name>A0A8E6B7F3_9BACT</name>
<gene>
    <name evidence="2" type="ORF">KIH39_05025</name>
</gene>
<sequence length="140" mass="15056">MSKKMTLPAFLPSIVLLTLLILTAGCSDRKPVRVTLDGTVTYKGLPLKSGMLGFHGEQGDHWTANINDGKFIVTDLAPGKLKVTYVEAPHNFGSSSDKAGSSGKSLPSSDAGLMKYSSPDQTTLEYTITEDQKKLEIQIP</sequence>
<reference evidence="2" key="1">
    <citation type="submission" date="2021-05" db="EMBL/GenBank/DDBJ databases">
        <title>Complete genome sequence of the cellulolytic planctomycete Telmatocola sphagniphila SP2T and characterization of the first cellulase from planctomycetes.</title>
        <authorList>
            <person name="Rakitin A.L."/>
            <person name="Beletsky A.V."/>
            <person name="Naumoff D.G."/>
            <person name="Kulichevskaya I.S."/>
            <person name="Mardanov A.V."/>
            <person name="Ravin N.V."/>
            <person name="Dedysh S.N."/>
        </authorList>
    </citation>
    <scope>NUCLEOTIDE SEQUENCE</scope>
    <source>
        <strain evidence="2">SP2T</strain>
    </source>
</reference>
<dbReference type="RefSeq" id="WP_213498172.1">
    <property type="nucleotide sequence ID" value="NZ_CP074694.1"/>
</dbReference>
<protein>
    <submittedName>
        <fullName evidence="2">Uncharacterized protein</fullName>
    </submittedName>
</protein>
<evidence type="ECO:0000313" key="2">
    <source>
        <dbReference type="EMBL" id="QVL33282.1"/>
    </source>
</evidence>
<accession>A0A8E6B7F3</accession>
<feature type="compositionally biased region" description="Low complexity" evidence="1">
    <location>
        <begin position="93"/>
        <end position="105"/>
    </location>
</feature>
<proteinExistence type="predicted"/>
<organism evidence="2 3">
    <name type="scientific">Telmatocola sphagniphila</name>
    <dbReference type="NCBI Taxonomy" id="1123043"/>
    <lineage>
        <taxon>Bacteria</taxon>
        <taxon>Pseudomonadati</taxon>
        <taxon>Planctomycetota</taxon>
        <taxon>Planctomycetia</taxon>
        <taxon>Gemmatales</taxon>
        <taxon>Gemmataceae</taxon>
    </lineage>
</organism>
<evidence type="ECO:0000313" key="3">
    <source>
        <dbReference type="Proteomes" id="UP000676194"/>
    </source>
</evidence>
<feature type="region of interest" description="Disordered" evidence="1">
    <location>
        <begin position="91"/>
        <end position="117"/>
    </location>
</feature>
<dbReference type="KEGG" id="tsph:KIH39_05025"/>
<dbReference type="PROSITE" id="PS51257">
    <property type="entry name" value="PROKAR_LIPOPROTEIN"/>
    <property type="match status" value="1"/>
</dbReference>
<keyword evidence="3" id="KW-1185">Reference proteome</keyword>